<accession>A0A8S1YGD7</accession>
<organism evidence="2 3">
    <name type="scientific">Paramecium octaurelia</name>
    <dbReference type="NCBI Taxonomy" id="43137"/>
    <lineage>
        <taxon>Eukaryota</taxon>
        <taxon>Sar</taxon>
        <taxon>Alveolata</taxon>
        <taxon>Ciliophora</taxon>
        <taxon>Intramacronucleata</taxon>
        <taxon>Oligohymenophorea</taxon>
        <taxon>Peniculida</taxon>
        <taxon>Parameciidae</taxon>
        <taxon>Paramecium</taxon>
    </lineage>
</organism>
<evidence type="ECO:0000256" key="1">
    <source>
        <dbReference type="SAM" id="Coils"/>
    </source>
</evidence>
<protein>
    <submittedName>
        <fullName evidence="2">Uncharacterized protein</fullName>
    </submittedName>
</protein>
<name>A0A8S1YGD7_PAROT</name>
<gene>
    <name evidence="2" type="ORF">POCTA_138.1.T1570124</name>
</gene>
<keyword evidence="3" id="KW-1185">Reference proteome</keyword>
<proteinExistence type="predicted"/>
<dbReference type="OrthoDB" id="297293at2759"/>
<evidence type="ECO:0000313" key="2">
    <source>
        <dbReference type="EMBL" id="CAD8212373.1"/>
    </source>
</evidence>
<dbReference type="Proteomes" id="UP000683925">
    <property type="component" value="Unassembled WGS sequence"/>
</dbReference>
<comment type="caution">
    <text evidence="2">The sequence shown here is derived from an EMBL/GenBank/DDBJ whole genome shotgun (WGS) entry which is preliminary data.</text>
</comment>
<sequence length="231" mass="26896">MSSITQLDQEYRMLFEQIMGMLDQLSSISLEFVSSKLTFLEKYSQTLKSSQIDARQHRNNQIKNLIEYVKMHRKSKVRSVVHSPSNRTFHHHHHHNSLDMQDVQLKDNISVMPNSSTAPQKSLSDTKLVHTKTIKNMLQKMVSKKNNSPQKSATDPLIKILESAMALLETHQQFYQDDYDQLKREYEEVLQNNPQIMAKVSLQNKSSKIKENLNSLIETQKSFKSYLNSIM</sequence>
<reference evidence="2" key="1">
    <citation type="submission" date="2021-01" db="EMBL/GenBank/DDBJ databases">
        <authorList>
            <consortium name="Genoscope - CEA"/>
            <person name="William W."/>
        </authorList>
    </citation>
    <scope>NUCLEOTIDE SEQUENCE</scope>
</reference>
<dbReference type="AlphaFoldDB" id="A0A8S1YGD7"/>
<dbReference type="EMBL" id="CAJJDP010000159">
    <property type="protein sequence ID" value="CAD8212373.1"/>
    <property type="molecule type" value="Genomic_DNA"/>
</dbReference>
<dbReference type="OMA" id="TQLDQEY"/>
<evidence type="ECO:0000313" key="3">
    <source>
        <dbReference type="Proteomes" id="UP000683925"/>
    </source>
</evidence>
<feature type="coiled-coil region" evidence="1">
    <location>
        <begin position="165"/>
        <end position="199"/>
    </location>
</feature>
<keyword evidence="1" id="KW-0175">Coiled coil</keyword>